<dbReference type="EMBL" id="JBAWSX010000001">
    <property type="protein sequence ID" value="MEI4799853.1"/>
    <property type="molecule type" value="Genomic_DNA"/>
</dbReference>
<evidence type="ECO:0000313" key="1">
    <source>
        <dbReference type="EMBL" id="MEI4799853.1"/>
    </source>
</evidence>
<accession>A0ABU8FAZ1</accession>
<dbReference type="RefSeq" id="WP_336470928.1">
    <property type="nucleotide sequence ID" value="NZ_JBAWSX010000001.1"/>
</dbReference>
<gene>
    <name evidence="1" type="ORF">WAZ07_00685</name>
</gene>
<comment type="caution">
    <text evidence="1">The sequence shown here is derived from an EMBL/GenBank/DDBJ whole genome shotgun (WGS) entry which is preliminary data.</text>
</comment>
<keyword evidence="2" id="KW-1185">Reference proteome</keyword>
<reference evidence="1 2" key="1">
    <citation type="submission" date="2024-01" db="EMBL/GenBank/DDBJ databases">
        <title>Seven novel Bacillus-like species.</title>
        <authorList>
            <person name="Liu G."/>
        </authorList>
    </citation>
    <scope>NUCLEOTIDE SEQUENCE [LARGE SCALE GENOMIC DNA]</scope>
    <source>
        <strain evidence="1 2">FJAT-51639</strain>
    </source>
</reference>
<name>A0ABU8FAZ1_9BACI</name>
<sequence>MMQHPKVYELFQLIQTSRIHDIELQALEIYLFHKQEFEGGQIGYRYDKKGNSLVGAREGNWQESWFVIGYDTDLGDPVFVDIQNLHVYTAERGMSTWNPACIANHVEEIIEQIRNSFHR</sequence>
<protein>
    <submittedName>
        <fullName evidence="1">Thiamine transporter</fullName>
    </submittedName>
</protein>
<proteinExistence type="predicted"/>
<dbReference type="Proteomes" id="UP001372526">
    <property type="component" value="Unassembled WGS sequence"/>
</dbReference>
<organism evidence="1 2">
    <name type="scientific">Bacillus bruguierae</name>
    <dbReference type="NCBI Taxonomy" id="3127667"/>
    <lineage>
        <taxon>Bacteria</taxon>
        <taxon>Bacillati</taxon>
        <taxon>Bacillota</taxon>
        <taxon>Bacilli</taxon>
        <taxon>Bacillales</taxon>
        <taxon>Bacillaceae</taxon>
        <taxon>Bacillus</taxon>
    </lineage>
</organism>
<evidence type="ECO:0000313" key="2">
    <source>
        <dbReference type="Proteomes" id="UP001372526"/>
    </source>
</evidence>